<evidence type="ECO:0000313" key="2">
    <source>
        <dbReference type="Proteomes" id="UP000320055"/>
    </source>
</evidence>
<keyword evidence="2" id="KW-1185">Reference proteome</keyword>
<dbReference type="AlphaFoldDB" id="A0A563VZP7"/>
<gene>
    <name evidence="1" type="ORF">H1P_510027</name>
</gene>
<proteinExistence type="predicted"/>
<name>A0A563VZP7_9CYAN</name>
<reference evidence="1 2" key="1">
    <citation type="submission" date="2019-01" db="EMBL/GenBank/DDBJ databases">
        <authorList>
            <person name="Brito A."/>
        </authorList>
    </citation>
    <scope>NUCLEOTIDE SEQUENCE [LARGE SCALE GENOMIC DNA]</scope>
    <source>
        <strain evidence="1">1</strain>
    </source>
</reference>
<sequence>MKSQKKNDNNDNKIRELNEALEFAQQVDQKIQEFNVSSAQVANKWQNKVENQVKTSNN</sequence>
<protein>
    <submittedName>
        <fullName evidence="1">Uncharacterized protein</fullName>
    </submittedName>
</protein>
<dbReference type="EMBL" id="CAACVJ010000457">
    <property type="protein sequence ID" value="VEP16924.1"/>
    <property type="molecule type" value="Genomic_DNA"/>
</dbReference>
<dbReference type="RefSeq" id="WP_186375907.1">
    <property type="nucleotide sequence ID" value="NZ_LR213811.1"/>
</dbReference>
<evidence type="ECO:0000313" key="1">
    <source>
        <dbReference type="EMBL" id="VEP16924.1"/>
    </source>
</evidence>
<organism evidence="1 2">
    <name type="scientific">Hyella patelloides LEGE 07179</name>
    <dbReference type="NCBI Taxonomy" id="945734"/>
    <lineage>
        <taxon>Bacteria</taxon>
        <taxon>Bacillati</taxon>
        <taxon>Cyanobacteriota</taxon>
        <taxon>Cyanophyceae</taxon>
        <taxon>Pleurocapsales</taxon>
        <taxon>Hyellaceae</taxon>
        <taxon>Hyella</taxon>
    </lineage>
</organism>
<dbReference type="Proteomes" id="UP000320055">
    <property type="component" value="Unassembled WGS sequence"/>
</dbReference>
<accession>A0A563VZP7</accession>